<evidence type="ECO:0000256" key="7">
    <source>
        <dbReference type="ARBA" id="ARBA00022840"/>
    </source>
</evidence>
<keyword evidence="3" id="KW-0808">Transferase</keyword>
<keyword evidence="4" id="KW-0479">Metal-binding</keyword>
<dbReference type="Gene3D" id="2.60.200.40">
    <property type="match status" value="1"/>
</dbReference>
<keyword evidence="8" id="KW-0460">Magnesium</keyword>
<evidence type="ECO:0000256" key="2">
    <source>
        <dbReference type="ARBA" id="ARBA00022516"/>
    </source>
</evidence>
<reference evidence="13 14" key="2">
    <citation type="journal article" date="2016" name="Int. J. Syst. Evol. Microbiol.">
        <title>Flavisolibacter tropicus sp. nov., isolated from tropical soil.</title>
        <authorList>
            <person name="Lee J.J."/>
            <person name="Kang M.S."/>
            <person name="Kim G.S."/>
            <person name="Lee C.S."/>
            <person name="Lim S."/>
            <person name="Lee J."/>
            <person name="Roh S.H."/>
            <person name="Kang H."/>
            <person name="Ha J.M."/>
            <person name="Bae S."/>
            <person name="Jung H.Y."/>
            <person name="Kim M.K."/>
        </authorList>
    </citation>
    <scope>NUCLEOTIDE SEQUENCE [LARGE SCALE GENOMIC DNA]</scope>
    <source>
        <strain evidence="13 14">LCS9</strain>
    </source>
</reference>
<evidence type="ECO:0000256" key="3">
    <source>
        <dbReference type="ARBA" id="ARBA00022679"/>
    </source>
</evidence>
<evidence type="ECO:0000256" key="8">
    <source>
        <dbReference type="ARBA" id="ARBA00022842"/>
    </source>
</evidence>
<evidence type="ECO:0000256" key="11">
    <source>
        <dbReference type="ARBA" id="ARBA00023264"/>
    </source>
</evidence>
<evidence type="ECO:0000256" key="1">
    <source>
        <dbReference type="ARBA" id="ARBA00001946"/>
    </source>
</evidence>
<dbReference type="InterPro" id="IPR045540">
    <property type="entry name" value="YegS/DAGK_C"/>
</dbReference>
<dbReference type="Proteomes" id="UP000077177">
    <property type="component" value="Chromosome"/>
</dbReference>
<dbReference type="SUPFAM" id="SSF111331">
    <property type="entry name" value="NAD kinase/diacylglycerol kinase-like"/>
    <property type="match status" value="1"/>
</dbReference>
<dbReference type="STRING" id="1492898.SY85_08830"/>
<dbReference type="AlphaFoldDB" id="A0A172TUB5"/>
<evidence type="ECO:0000256" key="9">
    <source>
        <dbReference type="ARBA" id="ARBA00023098"/>
    </source>
</evidence>
<dbReference type="InterPro" id="IPR001206">
    <property type="entry name" value="Diacylglycerol_kinase_cat_dom"/>
</dbReference>
<organism evidence="13 14">
    <name type="scientific">Flavisolibacter tropicus</name>
    <dbReference type="NCBI Taxonomy" id="1492898"/>
    <lineage>
        <taxon>Bacteria</taxon>
        <taxon>Pseudomonadati</taxon>
        <taxon>Bacteroidota</taxon>
        <taxon>Chitinophagia</taxon>
        <taxon>Chitinophagales</taxon>
        <taxon>Chitinophagaceae</taxon>
        <taxon>Flavisolibacter</taxon>
    </lineage>
</organism>
<keyword evidence="6" id="KW-0418">Kinase</keyword>
<keyword evidence="11" id="KW-1208">Phospholipid metabolism</keyword>
<keyword evidence="14" id="KW-1185">Reference proteome</keyword>
<dbReference type="Pfam" id="PF00781">
    <property type="entry name" value="DAGK_cat"/>
    <property type="match status" value="1"/>
</dbReference>
<dbReference type="NCBIfam" id="TIGR00147">
    <property type="entry name" value="YegS/Rv2252/BmrU family lipid kinase"/>
    <property type="match status" value="1"/>
</dbReference>
<dbReference type="InterPro" id="IPR016064">
    <property type="entry name" value="NAD/diacylglycerol_kinase_sf"/>
</dbReference>
<evidence type="ECO:0000256" key="5">
    <source>
        <dbReference type="ARBA" id="ARBA00022741"/>
    </source>
</evidence>
<dbReference type="Gene3D" id="3.40.50.10330">
    <property type="entry name" value="Probable inorganic polyphosphate/atp-NAD kinase, domain 1"/>
    <property type="match status" value="1"/>
</dbReference>
<dbReference type="PROSITE" id="PS50146">
    <property type="entry name" value="DAGK"/>
    <property type="match status" value="1"/>
</dbReference>
<keyword evidence="2" id="KW-0444">Lipid biosynthesis</keyword>
<proteinExistence type="predicted"/>
<name>A0A172TUB5_9BACT</name>
<dbReference type="Pfam" id="PF19279">
    <property type="entry name" value="YegS_C"/>
    <property type="match status" value="1"/>
</dbReference>
<keyword evidence="10" id="KW-0594">Phospholipid biosynthesis</keyword>
<dbReference type="GO" id="GO:0016301">
    <property type="term" value="F:kinase activity"/>
    <property type="evidence" value="ECO:0007669"/>
    <property type="project" value="UniProtKB-KW"/>
</dbReference>
<evidence type="ECO:0000259" key="12">
    <source>
        <dbReference type="PROSITE" id="PS50146"/>
    </source>
</evidence>
<gene>
    <name evidence="13" type="ORF">SY85_08830</name>
</gene>
<dbReference type="InterPro" id="IPR050187">
    <property type="entry name" value="Lipid_Phosphate_FormReg"/>
</dbReference>
<evidence type="ECO:0000313" key="13">
    <source>
        <dbReference type="EMBL" id="ANE50592.1"/>
    </source>
</evidence>
<reference evidence="14" key="1">
    <citation type="submission" date="2015-01" db="EMBL/GenBank/DDBJ databases">
        <title>Flavisolibacter sp./LCS9/ whole genome sequencing.</title>
        <authorList>
            <person name="Kim M.K."/>
            <person name="Srinivasan S."/>
            <person name="Lee J.-J."/>
        </authorList>
    </citation>
    <scope>NUCLEOTIDE SEQUENCE [LARGE SCALE GENOMIC DNA]</scope>
    <source>
        <strain evidence="14">LCS9</strain>
    </source>
</reference>
<dbReference type="InterPro" id="IPR005218">
    <property type="entry name" value="Diacylglycerol/lipid_kinase"/>
</dbReference>
<protein>
    <recommendedName>
        <fullName evidence="12">DAGKc domain-containing protein</fullName>
    </recommendedName>
</protein>
<dbReference type="GO" id="GO:0008654">
    <property type="term" value="P:phospholipid biosynthetic process"/>
    <property type="evidence" value="ECO:0007669"/>
    <property type="project" value="UniProtKB-KW"/>
</dbReference>
<keyword evidence="7" id="KW-0067">ATP-binding</keyword>
<comment type="cofactor">
    <cofactor evidence="1">
        <name>Mg(2+)</name>
        <dbReference type="ChEBI" id="CHEBI:18420"/>
    </cofactor>
</comment>
<dbReference type="GO" id="GO:0005524">
    <property type="term" value="F:ATP binding"/>
    <property type="evidence" value="ECO:0007669"/>
    <property type="project" value="UniProtKB-KW"/>
</dbReference>
<dbReference type="GO" id="GO:0005886">
    <property type="term" value="C:plasma membrane"/>
    <property type="evidence" value="ECO:0007669"/>
    <property type="project" value="TreeGrafter"/>
</dbReference>
<dbReference type="PANTHER" id="PTHR12358:SF106">
    <property type="entry name" value="LIPID KINASE YEGS"/>
    <property type="match status" value="1"/>
</dbReference>
<accession>A0A172TUB5</accession>
<keyword evidence="5" id="KW-0547">Nucleotide-binding</keyword>
<feature type="domain" description="DAGKc" evidence="12">
    <location>
        <begin position="64"/>
        <end position="130"/>
    </location>
</feature>
<keyword evidence="9" id="KW-0443">Lipid metabolism</keyword>
<dbReference type="EMBL" id="CP011390">
    <property type="protein sequence ID" value="ANE50592.1"/>
    <property type="molecule type" value="Genomic_DNA"/>
</dbReference>
<evidence type="ECO:0000256" key="6">
    <source>
        <dbReference type="ARBA" id="ARBA00022777"/>
    </source>
</evidence>
<evidence type="ECO:0000313" key="14">
    <source>
        <dbReference type="Proteomes" id="UP000077177"/>
    </source>
</evidence>
<dbReference type="InterPro" id="IPR017438">
    <property type="entry name" value="ATP-NAD_kinase_N"/>
</dbReference>
<evidence type="ECO:0000256" key="4">
    <source>
        <dbReference type="ARBA" id="ARBA00022723"/>
    </source>
</evidence>
<dbReference type="KEGG" id="fla:SY85_08830"/>
<evidence type="ECO:0000256" key="10">
    <source>
        <dbReference type="ARBA" id="ARBA00023209"/>
    </source>
</evidence>
<dbReference type="GO" id="GO:0046872">
    <property type="term" value="F:metal ion binding"/>
    <property type="evidence" value="ECO:0007669"/>
    <property type="project" value="UniProtKB-KW"/>
</dbReference>
<dbReference type="PANTHER" id="PTHR12358">
    <property type="entry name" value="SPHINGOSINE KINASE"/>
    <property type="match status" value="1"/>
</dbReference>
<sequence length="290" mass="31919">MPRFFIHVSMKKIALLCNPSPVSASKVQPMAELIVAILKQKELSFTVFDSEWPVTLTGFTEVWIVGGDGTLNYFLNQYTNNELPLVIFPGGSGNDFHWVLYGQIEVEAQIEKVLNGQVKRVDAGICNGQWFINGVGIGFDGAIVHDLIGKSKLAGKASYLLSILKNIVSYSEKSCVTVMDSAIISQECMMLSIANGKRYGGAFHVAPKALLDDGLLDVTIVGCISPLRRVKYLPVIERGEHLDLPFVKYNTSKKINISSPHMLHAHLDGEYMASNTFEIEVVPNKVAFVV</sequence>